<dbReference type="EMBL" id="BKCP01004516">
    <property type="protein sequence ID" value="GER31814.1"/>
    <property type="molecule type" value="Genomic_DNA"/>
</dbReference>
<keyword evidence="4" id="KW-1185">Reference proteome</keyword>
<keyword evidence="2" id="KW-0812">Transmembrane</keyword>
<evidence type="ECO:0000256" key="1">
    <source>
        <dbReference type="SAM" id="MobiDB-lite"/>
    </source>
</evidence>
<evidence type="ECO:0000313" key="3">
    <source>
        <dbReference type="EMBL" id="GER31814.1"/>
    </source>
</evidence>
<feature type="transmembrane region" description="Helical" evidence="2">
    <location>
        <begin position="98"/>
        <end position="116"/>
    </location>
</feature>
<dbReference type="PANTHER" id="PTHR37206">
    <property type="entry name" value="TRANSMEMBRANE PROTEIN"/>
    <property type="match status" value="1"/>
</dbReference>
<proteinExistence type="predicted"/>
<evidence type="ECO:0000313" key="4">
    <source>
        <dbReference type="Proteomes" id="UP000325081"/>
    </source>
</evidence>
<accession>A0A5A7PGH3</accession>
<comment type="caution">
    <text evidence="3">The sequence shown here is derived from an EMBL/GenBank/DDBJ whole genome shotgun (WGS) entry which is preliminary data.</text>
</comment>
<reference evidence="4" key="1">
    <citation type="journal article" date="2019" name="Curr. Biol.">
        <title>Genome Sequence of Striga asiatica Provides Insight into the Evolution of Plant Parasitism.</title>
        <authorList>
            <person name="Yoshida S."/>
            <person name="Kim S."/>
            <person name="Wafula E.K."/>
            <person name="Tanskanen J."/>
            <person name="Kim Y.M."/>
            <person name="Honaas L."/>
            <person name="Yang Z."/>
            <person name="Spallek T."/>
            <person name="Conn C.E."/>
            <person name="Ichihashi Y."/>
            <person name="Cheong K."/>
            <person name="Cui S."/>
            <person name="Der J.P."/>
            <person name="Gundlach H."/>
            <person name="Jiao Y."/>
            <person name="Hori C."/>
            <person name="Ishida J.K."/>
            <person name="Kasahara H."/>
            <person name="Kiba T."/>
            <person name="Kim M.S."/>
            <person name="Koo N."/>
            <person name="Laohavisit A."/>
            <person name="Lee Y.H."/>
            <person name="Lumba S."/>
            <person name="McCourt P."/>
            <person name="Mortimer J.C."/>
            <person name="Mutuku J.M."/>
            <person name="Nomura T."/>
            <person name="Sasaki-Sekimoto Y."/>
            <person name="Seto Y."/>
            <person name="Wang Y."/>
            <person name="Wakatake T."/>
            <person name="Sakakibara H."/>
            <person name="Demura T."/>
            <person name="Yamaguchi S."/>
            <person name="Yoneyama K."/>
            <person name="Manabe R.I."/>
            <person name="Nelson D.C."/>
            <person name="Schulman A.H."/>
            <person name="Timko M.P."/>
            <person name="dePamphilis C.W."/>
            <person name="Choi D."/>
            <person name="Shirasu K."/>
        </authorList>
    </citation>
    <scope>NUCLEOTIDE SEQUENCE [LARGE SCALE GENOMIC DNA]</scope>
    <source>
        <strain evidence="4">cv. UVA1</strain>
    </source>
</reference>
<protein>
    <submittedName>
        <fullName evidence="3">DDB1-and CUL4-associated factor 8</fullName>
    </submittedName>
</protein>
<feature type="compositionally biased region" description="Basic residues" evidence="1">
    <location>
        <begin position="188"/>
        <end position="199"/>
    </location>
</feature>
<gene>
    <name evidence="3" type="ORF">STAS_07852</name>
</gene>
<feature type="compositionally biased region" description="Polar residues" evidence="1">
    <location>
        <begin position="48"/>
        <end position="60"/>
    </location>
</feature>
<sequence>MENQHLSEELSDWQQIQASENETEVSVFPPRNHENLPTTNPRDIDQPLQEQEPINSTDNNDGVGRWKRLRLEMRNAIFWISGKLGKYFSSKKVGLQSIFAWTASGIACLLMVYLLHRRVLVWWQRRMPLSSRKERMMEFVRQKDECTYCLFSTENQPAFTPNCPNERIFTCSPEGQSHLGEMSSGQAKMKKLQQHIKST</sequence>
<dbReference type="OrthoDB" id="734536at2759"/>
<feature type="region of interest" description="Disordered" evidence="1">
    <location>
        <begin position="180"/>
        <end position="199"/>
    </location>
</feature>
<keyword evidence="2" id="KW-1133">Transmembrane helix</keyword>
<dbReference type="AlphaFoldDB" id="A0A5A7PGH3"/>
<dbReference type="PANTHER" id="PTHR37206:SF4">
    <property type="entry name" value="TRANSMEMBRANE PROTEIN"/>
    <property type="match status" value="1"/>
</dbReference>
<feature type="region of interest" description="Disordered" evidence="1">
    <location>
        <begin position="20"/>
        <end position="61"/>
    </location>
</feature>
<name>A0A5A7PGH3_STRAF</name>
<dbReference type="Proteomes" id="UP000325081">
    <property type="component" value="Unassembled WGS sequence"/>
</dbReference>
<evidence type="ECO:0000256" key="2">
    <source>
        <dbReference type="SAM" id="Phobius"/>
    </source>
</evidence>
<keyword evidence="2" id="KW-0472">Membrane</keyword>
<organism evidence="3 4">
    <name type="scientific">Striga asiatica</name>
    <name type="common">Asiatic witchweed</name>
    <name type="synonym">Buchnera asiatica</name>
    <dbReference type="NCBI Taxonomy" id="4170"/>
    <lineage>
        <taxon>Eukaryota</taxon>
        <taxon>Viridiplantae</taxon>
        <taxon>Streptophyta</taxon>
        <taxon>Embryophyta</taxon>
        <taxon>Tracheophyta</taxon>
        <taxon>Spermatophyta</taxon>
        <taxon>Magnoliopsida</taxon>
        <taxon>eudicotyledons</taxon>
        <taxon>Gunneridae</taxon>
        <taxon>Pentapetalae</taxon>
        <taxon>asterids</taxon>
        <taxon>lamiids</taxon>
        <taxon>Lamiales</taxon>
        <taxon>Orobanchaceae</taxon>
        <taxon>Buchnereae</taxon>
        <taxon>Striga</taxon>
    </lineage>
</organism>